<feature type="compositionally biased region" description="Basic and acidic residues" evidence="1">
    <location>
        <begin position="28"/>
        <end position="46"/>
    </location>
</feature>
<dbReference type="EMBL" id="CAMPGE010005846">
    <property type="protein sequence ID" value="CAI2364688.1"/>
    <property type="molecule type" value="Genomic_DNA"/>
</dbReference>
<gene>
    <name evidence="2" type="ORF">ECRASSUSDP1_LOCUS6033</name>
</gene>
<name>A0AAD1UGB5_EUPCR</name>
<comment type="caution">
    <text evidence="2">The sequence shown here is derived from an EMBL/GenBank/DDBJ whole genome shotgun (WGS) entry which is preliminary data.</text>
</comment>
<organism evidence="2 3">
    <name type="scientific">Euplotes crassus</name>
    <dbReference type="NCBI Taxonomy" id="5936"/>
    <lineage>
        <taxon>Eukaryota</taxon>
        <taxon>Sar</taxon>
        <taxon>Alveolata</taxon>
        <taxon>Ciliophora</taxon>
        <taxon>Intramacronucleata</taxon>
        <taxon>Spirotrichea</taxon>
        <taxon>Hypotrichia</taxon>
        <taxon>Euplotida</taxon>
        <taxon>Euplotidae</taxon>
        <taxon>Moneuplotes</taxon>
    </lineage>
</organism>
<proteinExistence type="predicted"/>
<sequence>MYFDAKAVEKEHSERGNIVPAISEEELRENREDSKNFYDSQEENRRSIPSTEEISAENMEEEAQSTEVISSDARNDTNRSKSLPLRKDDYFGPSSNDTE</sequence>
<feature type="compositionally biased region" description="Basic and acidic residues" evidence="1">
    <location>
        <begin position="73"/>
        <end position="90"/>
    </location>
</feature>
<protein>
    <submittedName>
        <fullName evidence="2">Uncharacterized protein</fullName>
    </submittedName>
</protein>
<dbReference type="Proteomes" id="UP001295684">
    <property type="component" value="Unassembled WGS sequence"/>
</dbReference>
<feature type="compositionally biased region" description="Basic and acidic residues" evidence="1">
    <location>
        <begin position="1"/>
        <end position="15"/>
    </location>
</feature>
<keyword evidence="3" id="KW-1185">Reference proteome</keyword>
<evidence type="ECO:0000313" key="2">
    <source>
        <dbReference type="EMBL" id="CAI2364688.1"/>
    </source>
</evidence>
<dbReference type="AlphaFoldDB" id="A0AAD1UGB5"/>
<evidence type="ECO:0000256" key="1">
    <source>
        <dbReference type="SAM" id="MobiDB-lite"/>
    </source>
</evidence>
<evidence type="ECO:0000313" key="3">
    <source>
        <dbReference type="Proteomes" id="UP001295684"/>
    </source>
</evidence>
<reference evidence="2" key="1">
    <citation type="submission" date="2023-07" db="EMBL/GenBank/DDBJ databases">
        <authorList>
            <consortium name="AG Swart"/>
            <person name="Singh M."/>
            <person name="Singh A."/>
            <person name="Seah K."/>
            <person name="Emmerich C."/>
        </authorList>
    </citation>
    <scope>NUCLEOTIDE SEQUENCE</scope>
    <source>
        <strain evidence="2">DP1</strain>
    </source>
</reference>
<accession>A0AAD1UGB5</accession>
<feature type="region of interest" description="Disordered" evidence="1">
    <location>
        <begin position="1"/>
        <end position="99"/>
    </location>
</feature>
<feature type="compositionally biased region" description="Acidic residues" evidence="1">
    <location>
        <begin position="54"/>
        <end position="64"/>
    </location>
</feature>